<name>A0A195BJE1_9HYME</name>
<accession>A0A195BJE1</accession>
<sequence>MRNFCVRVASHRRVPASRKSLHSLDAEFPEGSLPDQRQSDGIFDKAIFWFVHSAAAMGVWSSDYGIARAIVDRKINNPLSRKTSQSETEEFSRPNSVVKRPPPLTAPPPTRLLHPLFSSMPPPPDAKATPVHYTLQRHIHAYRRIRTRATRANKLRAKGTFDAIFARVFARYVHEVMNASTETAPDIRVVVPLRDFLVRTFAPFRINQSCMTEERRKTRAVRVDTVVLHVEERADRVNEYDVMKSTAKEENIGAQEENESRDERSAGAYTPAGRNRVKLLPRINFARRCGCGNKADTAVRAAKISLPTNSLLYS</sequence>
<feature type="region of interest" description="Disordered" evidence="1">
    <location>
        <begin position="80"/>
        <end position="105"/>
    </location>
</feature>
<evidence type="ECO:0000256" key="1">
    <source>
        <dbReference type="SAM" id="MobiDB-lite"/>
    </source>
</evidence>
<evidence type="ECO:0000313" key="3">
    <source>
        <dbReference type="Proteomes" id="UP000078540"/>
    </source>
</evidence>
<evidence type="ECO:0000313" key="2">
    <source>
        <dbReference type="EMBL" id="KYM84517.1"/>
    </source>
</evidence>
<dbReference type="Proteomes" id="UP000078540">
    <property type="component" value="Unassembled WGS sequence"/>
</dbReference>
<dbReference type="EMBL" id="KQ976464">
    <property type="protein sequence ID" value="KYM84517.1"/>
    <property type="molecule type" value="Genomic_DNA"/>
</dbReference>
<organism evidence="2 3">
    <name type="scientific">Atta colombica</name>
    <dbReference type="NCBI Taxonomy" id="520822"/>
    <lineage>
        <taxon>Eukaryota</taxon>
        <taxon>Metazoa</taxon>
        <taxon>Ecdysozoa</taxon>
        <taxon>Arthropoda</taxon>
        <taxon>Hexapoda</taxon>
        <taxon>Insecta</taxon>
        <taxon>Pterygota</taxon>
        <taxon>Neoptera</taxon>
        <taxon>Endopterygota</taxon>
        <taxon>Hymenoptera</taxon>
        <taxon>Apocrita</taxon>
        <taxon>Aculeata</taxon>
        <taxon>Formicoidea</taxon>
        <taxon>Formicidae</taxon>
        <taxon>Myrmicinae</taxon>
        <taxon>Atta</taxon>
    </lineage>
</organism>
<dbReference type="STRING" id="520822.A0A195BJE1"/>
<feature type="region of interest" description="Disordered" evidence="1">
    <location>
        <begin position="246"/>
        <end position="270"/>
    </location>
</feature>
<reference evidence="2 3" key="1">
    <citation type="submission" date="2015-09" db="EMBL/GenBank/DDBJ databases">
        <title>Atta colombica WGS genome.</title>
        <authorList>
            <person name="Nygaard S."/>
            <person name="Hu H."/>
            <person name="Boomsma J."/>
            <person name="Zhang G."/>
        </authorList>
    </citation>
    <scope>NUCLEOTIDE SEQUENCE [LARGE SCALE GENOMIC DNA]</scope>
    <source>
        <strain evidence="2">Treedump-2</strain>
        <tissue evidence="2">Whole body</tissue>
    </source>
</reference>
<keyword evidence="3" id="KW-1185">Reference proteome</keyword>
<protein>
    <submittedName>
        <fullName evidence="2">Uncharacterized protein</fullName>
    </submittedName>
</protein>
<proteinExistence type="predicted"/>
<dbReference type="AlphaFoldDB" id="A0A195BJE1"/>
<gene>
    <name evidence="2" type="ORF">ALC53_05303</name>
</gene>